<sequence>MGKINYPRNKRRLEFGCRGPRLCAETMDDEEKIKLGRERRHERDADNKEVRFIKKYGFKAYWDHYKPLLNEFNHYCLPEHEIKKSTRKYLYKGIAVIYYRTEGRRHGLDFRSLLMGCGAVARQRLGLRVLRSASLHWSSSTLEQLEDRWSEEKGKGMAWACPDWEVERKGVQLRDHDKPEYTPSEGKGGQLRDRNKPEYTPAVEIGTHLCCVTTMCACLTVQGSGRQKEVGAGHEVVDAREAIEEDTQDARVQTAWRVRIGGKHKTHSPGAQEGAWWRSGFVKHDLLAWIIFTCSVSFDSVFACSSVILAKDKKPVHCTDVLGAGNEREDGGRARDGT</sequence>
<reference evidence="2" key="1">
    <citation type="submission" date="2023-03" db="EMBL/GenBank/DDBJ databases">
        <title>Massive genome expansion in bonnet fungi (Mycena s.s.) driven by repeated elements and novel gene families across ecological guilds.</title>
        <authorList>
            <consortium name="Lawrence Berkeley National Laboratory"/>
            <person name="Harder C.B."/>
            <person name="Miyauchi S."/>
            <person name="Viragh M."/>
            <person name="Kuo A."/>
            <person name="Thoen E."/>
            <person name="Andreopoulos B."/>
            <person name="Lu D."/>
            <person name="Skrede I."/>
            <person name="Drula E."/>
            <person name="Henrissat B."/>
            <person name="Morin E."/>
            <person name="Kohler A."/>
            <person name="Barry K."/>
            <person name="LaButti K."/>
            <person name="Morin E."/>
            <person name="Salamov A."/>
            <person name="Lipzen A."/>
            <person name="Mereny Z."/>
            <person name="Hegedus B."/>
            <person name="Baldrian P."/>
            <person name="Stursova M."/>
            <person name="Weitz H."/>
            <person name="Taylor A."/>
            <person name="Grigoriev I.V."/>
            <person name="Nagy L.G."/>
            <person name="Martin F."/>
            <person name="Kauserud H."/>
        </authorList>
    </citation>
    <scope>NUCLEOTIDE SEQUENCE</scope>
    <source>
        <strain evidence="2">CBHHK200</strain>
    </source>
</reference>
<gene>
    <name evidence="2" type="ORF">C8F04DRAFT_1199233</name>
</gene>
<dbReference type="Proteomes" id="UP001218188">
    <property type="component" value="Unassembled WGS sequence"/>
</dbReference>
<dbReference type="AlphaFoldDB" id="A0AAD6WNS5"/>
<organism evidence="2 3">
    <name type="scientific">Mycena alexandri</name>
    <dbReference type="NCBI Taxonomy" id="1745969"/>
    <lineage>
        <taxon>Eukaryota</taxon>
        <taxon>Fungi</taxon>
        <taxon>Dikarya</taxon>
        <taxon>Basidiomycota</taxon>
        <taxon>Agaricomycotina</taxon>
        <taxon>Agaricomycetes</taxon>
        <taxon>Agaricomycetidae</taxon>
        <taxon>Agaricales</taxon>
        <taxon>Marasmiineae</taxon>
        <taxon>Mycenaceae</taxon>
        <taxon>Mycena</taxon>
    </lineage>
</organism>
<evidence type="ECO:0000256" key="1">
    <source>
        <dbReference type="SAM" id="MobiDB-lite"/>
    </source>
</evidence>
<dbReference type="EMBL" id="JARJCM010000350">
    <property type="protein sequence ID" value="KAJ7018216.1"/>
    <property type="molecule type" value="Genomic_DNA"/>
</dbReference>
<keyword evidence="3" id="KW-1185">Reference proteome</keyword>
<feature type="region of interest" description="Disordered" evidence="1">
    <location>
        <begin position="172"/>
        <end position="196"/>
    </location>
</feature>
<proteinExistence type="predicted"/>
<protein>
    <submittedName>
        <fullName evidence="2">Uncharacterized protein</fullName>
    </submittedName>
</protein>
<evidence type="ECO:0000313" key="2">
    <source>
        <dbReference type="EMBL" id="KAJ7018216.1"/>
    </source>
</evidence>
<comment type="caution">
    <text evidence="2">The sequence shown here is derived from an EMBL/GenBank/DDBJ whole genome shotgun (WGS) entry which is preliminary data.</text>
</comment>
<evidence type="ECO:0000313" key="3">
    <source>
        <dbReference type="Proteomes" id="UP001218188"/>
    </source>
</evidence>
<name>A0AAD6WNS5_9AGAR</name>
<accession>A0AAD6WNS5</accession>